<dbReference type="EC" id="2.7.7.108" evidence="8"/>
<feature type="binding site" evidence="8">
    <location>
        <position position="253"/>
    </location>
    <ligand>
        <name>Mg(2+)</name>
        <dbReference type="ChEBI" id="CHEBI:18420"/>
    </ligand>
</feature>
<feature type="binding site" evidence="8">
    <location>
        <position position="176"/>
    </location>
    <ligand>
        <name>ATP</name>
        <dbReference type="ChEBI" id="CHEBI:30616"/>
    </ligand>
</feature>
<evidence type="ECO:0000256" key="3">
    <source>
        <dbReference type="ARBA" id="ARBA00022695"/>
    </source>
</evidence>
<organism evidence="9 10">
    <name type="scientific">Cytobacillus spartinae</name>
    <dbReference type="NCBI Taxonomy" id="3299023"/>
    <lineage>
        <taxon>Bacteria</taxon>
        <taxon>Bacillati</taxon>
        <taxon>Bacillota</taxon>
        <taxon>Bacilli</taxon>
        <taxon>Bacillales</taxon>
        <taxon>Bacillaceae</taxon>
        <taxon>Cytobacillus</taxon>
    </lineage>
</organism>
<comment type="catalytic activity">
    <reaction evidence="8">
        <text>L-threonyl-[protein] + ATP = 3-O-(5'-adenylyl)-L-threonyl-[protein] + diphosphate</text>
        <dbReference type="Rhea" id="RHEA:54292"/>
        <dbReference type="Rhea" id="RHEA-COMP:11060"/>
        <dbReference type="Rhea" id="RHEA-COMP:13847"/>
        <dbReference type="ChEBI" id="CHEBI:30013"/>
        <dbReference type="ChEBI" id="CHEBI:30616"/>
        <dbReference type="ChEBI" id="CHEBI:33019"/>
        <dbReference type="ChEBI" id="CHEBI:138113"/>
        <dbReference type="EC" id="2.7.7.108"/>
    </reaction>
</comment>
<evidence type="ECO:0000256" key="1">
    <source>
        <dbReference type="ARBA" id="ARBA00009747"/>
    </source>
</evidence>
<feature type="binding site" evidence="8">
    <location>
        <position position="125"/>
    </location>
    <ligand>
        <name>ATP</name>
        <dbReference type="ChEBI" id="CHEBI:30616"/>
    </ligand>
</feature>
<feature type="binding site" evidence="8">
    <location>
        <position position="262"/>
    </location>
    <ligand>
        <name>ATP</name>
        <dbReference type="ChEBI" id="CHEBI:30616"/>
    </ligand>
</feature>
<dbReference type="HAMAP" id="MF_00692">
    <property type="entry name" value="SelO"/>
    <property type="match status" value="1"/>
</dbReference>
<gene>
    <name evidence="8" type="primary">ydiU</name>
    <name evidence="8" type="synonym">selO</name>
    <name evidence="9" type="ORF">ACFYKX_08785</name>
</gene>
<accession>A0ABW6K949</accession>
<keyword evidence="4 8" id="KW-0479">Metal-binding</keyword>
<comment type="catalytic activity">
    <reaction evidence="8">
        <text>L-seryl-[protein] + ATP = 3-O-(5'-adenylyl)-L-seryl-[protein] + diphosphate</text>
        <dbReference type="Rhea" id="RHEA:58120"/>
        <dbReference type="Rhea" id="RHEA-COMP:9863"/>
        <dbReference type="Rhea" id="RHEA-COMP:15073"/>
        <dbReference type="ChEBI" id="CHEBI:29999"/>
        <dbReference type="ChEBI" id="CHEBI:30616"/>
        <dbReference type="ChEBI" id="CHEBI:33019"/>
        <dbReference type="ChEBI" id="CHEBI:142516"/>
        <dbReference type="EC" id="2.7.7.108"/>
    </reaction>
</comment>
<evidence type="ECO:0000256" key="2">
    <source>
        <dbReference type="ARBA" id="ARBA00022679"/>
    </source>
</evidence>
<dbReference type="NCBIfam" id="NF000658">
    <property type="entry name" value="PRK00029.1"/>
    <property type="match status" value="1"/>
</dbReference>
<evidence type="ECO:0000256" key="5">
    <source>
        <dbReference type="ARBA" id="ARBA00022741"/>
    </source>
</evidence>
<comment type="similarity">
    <text evidence="1 8">Belongs to the SELO family.</text>
</comment>
<sequence>MTNNKTGWNFDTSYDRLPESFYSRTKPTPVKLPKLAIVNGSLATSLGLNIEDLKREDSIAEFAGNQIPEGTEPLAQAYAGHQFGHFTMLGDGRAVLLGEHVNPKGERLDIQLKGSGRTPYSRGGDGRATLGPMLREYIISEAMHALNIPTTRSLAVVTTGEDVIRETLLPGAVLTRIAKSHIRVGTFQYAASLRTVDELRSLADYTINRHYPEIEDENNKYLLFLQAVIKRQAELITKWQLVGFIHGVMNTDNMTISGETIDYGPCAFMDVYNPETVFSSIDRQGRYAYGNQPYIGGWNLARFAETLLPLLHEDEEQAVKMAQTEIENYTELYKQNWLNGMRAKLGIFNEEAEDEAFINELLGMMQKHRADFTNTFRALTLDKREGLDLFGTPEFTKWYESWQARLERQQEPKESSMELMKNTNPMVIPRNHRVEEALDAAVKNGDYSVMERLLDVLSKPYAHVPENDDFCKLPDPTGQPYRTFCGT</sequence>
<dbReference type="EC" id="2.7.7.-" evidence="8"/>
<keyword evidence="6 8" id="KW-0067">ATP-binding</keyword>
<comment type="cofactor">
    <cofactor evidence="8">
        <name>Mg(2+)</name>
        <dbReference type="ChEBI" id="CHEBI:18420"/>
    </cofactor>
    <cofactor evidence="8">
        <name>Mn(2+)</name>
        <dbReference type="ChEBI" id="CHEBI:29035"/>
    </cofactor>
</comment>
<feature type="binding site" evidence="8">
    <location>
        <position position="93"/>
    </location>
    <ligand>
        <name>ATP</name>
        <dbReference type="ChEBI" id="CHEBI:30616"/>
    </ligand>
</feature>
<keyword evidence="8" id="KW-0464">Manganese</keyword>
<dbReference type="EMBL" id="JBIACK010000003">
    <property type="protein sequence ID" value="MFE8700707.1"/>
    <property type="molecule type" value="Genomic_DNA"/>
</dbReference>
<keyword evidence="2 8" id="KW-0808">Transferase</keyword>
<evidence type="ECO:0000256" key="7">
    <source>
        <dbReference type="ARBA" id="ARBA00022842"/>
    </source>
</evidence>
<dbReference type="RefSeq" id="WP_389360151.1">
    <property type="nucleotide sequence ID" value="NZ_JBIACK010000003.1"/>
</dbReference>
<reference evidence="9 10" key="1">
    <citation type="submission" date="2024-08" db="EMBL/GenBank/DDBJ databases">
        <title>Two novel Cytobacillus novel species.</title>
        <authorList>
            <person name="Liu G."/>
        </authorList>
    </citation>
    <scope>NUCLEOTIDE SEQUENCE [LARGE SCALE GENOMIC DNA]</scope>
    <source>
        <strain evidence="9 10">FJAT-54145</strain>
    </source>
</reference>
<feature type="binding site" evidence="8">
    <location>
        <position position="183"/>
    </location>
    <ligand>
        <name>ATP</name>
        <dbReference type="ChEBI" id="CHEBI:30616"/>
    </ligand>
</feature>
<comment type="catalytic activity">
    <reaction evidence="8">
        <text>L-histidyl-[protein] + UTP = N(tele)-(5'-uridylyl)-L-histidyl-[protein] + diphosphate</text>
        <dbReference type="Rhea" id="RHEA:83891"/>
        <dbReference type="Rhea" id="RHEA-COMP:9745"/>
        <dbReference type="Rhea" id="RHEA-COMP:20239"/>
        <dbReference type="ChEBI" id="CHEBI:29979"/>
        <dbReference type="ChEBI" id="CHEBI:33019"/>
        <dbReference type="ChEBI" id="CHEBI:46398"/>
        <dbReference type="ChEBI" id="CHEBI:233474"/>
    </reaction>
</comment>
<evidence type="ECO:0000256" key="6">
    <source>
        <dbReference type="ARBA" id="ARBA00022840"/>
    </source>
</evidence>
<keyword evidence="3 8" id="KW-0548">Nucleotidyltransferase</keyword>
<evidence type="ECO:0000313" key="9">
    <source>
        <dbReference type="EMBL" id="MFE8700707.1"/>
    </source>
</evidence>
<feature type="binding site" evidence="8">
    <location>
        <position position="92"/>
    </location>
    <ligand>
        <name>ATP</name>
        <dbReference type="ChEBI" id="CHEBI:30616"/>
    </ligand>
</feature>
<feature type="binding site" evidence="8">
    <location>
        <position position="90"/>
    </location>
    <ligand>
        <name>ATP</name>
        <dbReference type="ChEBI" id="CHEBI:30616"/>
    </ligand>
</feature>
<proteinExistence type="inferred from homology"/>
<feature type="binding site" evidence="8">
    <location>
        <position position="262"/>
    </location>
    <ligand>
        <name>Mg(2+)</name>
        <dbReference type="ChEBI" id="CHEBI:18420"/>
    </ligand>
</feature>
<comment type="catalytic activity">
    <reaction evidence="8">
        <text>L-tyrosyl-[protein] + ATP = O-(5'-adenylyl)-L-tyrosyl-[protein] + diphosphate</text>
        <dbReference type="Rhea" id="RHEA:54288"/>
        <dbReference type="Rhea" id="RHEA-COMP:10136"/>
        <dbReference type="Rhea" id="RHEA-COMP:13846"/>
        <dbReference type="ChEBI" id="CHEBI:30616"/>
        <dbReference type="ChEBI" id="CHEBI:33019"/>
        <dbReference type="ChEBI" id="CHEBI:46858"/>
        <dbReference type="ChEBI" id="CHEBI:83624"/>
        <dbReference type="EC" id="2.7.7.108"/>
    </reaction>
</comment>
<comment type="catalytic activity">
    <reaction evidence="8">
        <text>L-seryl-[protein] + UTP = O-(5'-uridylyl)-L-seryl-[protein] + diphosphate</text>
        <dbReference type="Rhea" id="RHEA:64604"/>
        <dbReference type="Rhea" id="RHEA-COMP:9863"/>
        <dbReference type="Rhea" id="RHEA-COMP:16635"/>
        <dbReference type="ChEBI" id="CHEBI:29999"/>
        <dbReference type="ChEBI" id="CHEBI:33019"/>
        <dbReference type="ChEBI" id="CHEBI:46398"/>
        <dbReference type="ChEBI" id="CHEBI:156051"/>
    </reaction>
</comment>
<evidence type="ECO:0000313" key="10">
    <source>
        <dbReference type="Proteomes" id="UP001601059"/>
    </source>
</evidence>
<evidence type="ECO:0000256" key="4">
    <source>
        <dbReference type="ARBA" id="ARBA00022723"/>
    </source>
</evidence>
<comment type="function">
    <text evidence="8">Nucleotidyltransferase involved in the post-translational modification of proteins. It can catalyze the addition of adenosine monophosphate (AMP) or uridine monophosphate (UMP) to a protein, resulting in modifications known as AMPylation and UMPylation.</text>
</comment>
<dbReference type="PANTHER" id="PTHR12153:SF15">
    <property type="entry name" value="PROTEIN ADENYLYLTRANSFERASE SELO, MITOCHONDRIAL"/>
    <property type="match status" value="1"/>
</dbReference>
<evidence type="ECO:0000256" key="8">
    <source>
        <dbReference type="HAMAP-Rule" id="MF_00692"/>
    </source>
</evidence>
<dbReference type="InterPro" id="IPR003846">
    <property type="entry name" value="SelO"/>
</dbReference>
<comment type="caution">
    <text evidence="9">The sequence shown here is derived from an EMBL/GenBank/DDBJ whole genome shotgun (WGS) entry which is preliminary data.</text>
</comment>
<protein>
    <recommendedName>
        <fullName evidence="8">Protein nucleotidyltransferase YdiU</fullName>
        <ecNumber evidence="8">2.7.7.-</ecNumber>
    </recommendedName>
    <alternativeName>
        <fullName evidence="8">Protein adenylyltransferase YdiU</fullName>
        <ecNumber evidence="8">2.7.7.108</ecNumber>
    </alternativeName>
    <alternativeName>
        <fullName evidence="8">Protein uridylyltransferase YdiU</fullName>
        <ecNumber evidence="8">2.7.7.-</ecNumber>
    </alternativeName>
</protein>
<name>A0ABW6K949_9BACI</name>
<dbReference type="Proteomes" id="UP001601059">
    <property type="component" value="Unassembled WGS sequence"/>
</dbReference>
<keyword evidence="5 8" id="KW-0547">Nucleotide-binding</keyword>
<comment type="catalytic activity">
    <reaction evidence="8">
        <text>L-tyrosyl-[protein] + UTP = O-(5'-uridylyl)-L-tyrosyl-[protein] + diphosphate</text>
        <dbReference type="Rhea" id="RHEA:83887"/>
        <dbReference type="Rhea" id="RHEA-COMP:10136"/>
        <dbReference type="Rhea" id="RHEA-COMP:20238"/>
        <dbReference type="ChEBI" id="CHEBI:33019"/>
        <dbReference type="ChEBI" id="CHEBI:46398"/>
        <dbReference type="ChEBI" id="CHEBI:46858"/>
        <dbReference type="ChEBI" id="CHEBI:90602"/>
    </reaction>
</comment>
<keyword evidence="10" id="KW-1185">Reference proteome</keyword>
<feature type="binding site" evidence="8">
    <location>
        <position position="113"/>
    </location>
    <ligand>
        <name>ATP</name>
        <dbReference type="ChEBI" id="CHEBI:30616"/>
    </ligand>
</feature>
<feature type="binding site" evidence="8">
    <location>
        <position position="126"/>
    </location>
    <ligand>
        <name>ATP</name>
        <dbReference type="ChEBI" id="CHEBI:30616"/>
    </ligand>
</feature>
<dbReference type="PANTHER" id="PTHR12153">
    <property type="entry name" value="SELENOPROTEIN O"/>
    <property type="match status" value="1"/>
</dbReference>
<feature type="active site" description="Proton acceptor" evidence="8">
    <location>
        <position position="252"/>
    </location>
</feature>
<keyword evidence="7 8" id="KW-0460">Magnesium</keyword>
<dbReference type="Pfam" id="PF02696">
    <property type="entry name" value="SelO"/>
    <property type="match status" value="1"/>
</dbReference>